<comment type="caution">
    <text evidence="7">The sequence shown here is derived from an EMBL/GenBank/DDBJ whole genome shotgun (WGS) entry which is preliminary data.</text>
</comment>
<dbReference type="GO" id="GO:0016020">
    <property type="term" value="C:membrane"/>
    <property type="evidence" value="ECO:0007669"/>
    <property type="project" value="UniProtKB-SubCell"/>
</dbReference>
<protein>
    <recommendedName>
        <fullName evidence="6">G-protein coupled receptors family 1 profile domain-containing protein</fullName>
    </recommendedName>
</protein>
<keyword evidence="2 5" id="KW-0812">Transmembrane</keyword>
<gene>
    <name evidence="7" type="ORF">L596_004319</name>
</gene>
<keyword evidence="3 5" id="KW-1133">Transmembrane helix</keyword>
<dbReference type="InterPro" id="IPR000276">
    <property type="entry name" value="GPCR_Rhodpsn"/>
</dbReference>
<accession>A0A4U8UZ08</accession>
<feature type="transmembrane region" description="Helical" evidence="5">
    <location>
        <begin position="32"/>
        <end position="56"/>
    </location>
</feature>
<dbReference type="PROSITE" id="PS50262">
    <property type="entry name" value="G_PROTEIN_RECEP_F1_2"/>
    <property type="match status" value="1"/>
</dbReference>
<evidence type="ECO:0000313" key="8">
    <source>
        <dbReference type="Proteomes" id="UP000298663"/>
    </source>
</evidence>
<dbReference type="SMART" id="SM01381">
    <property type="entry name" value="7TM_GPCR_Srsx"/>
    <property type="match status" value="1"/>
</dbReference>
<dbReference type="AlphaFoldDB" id="A0A4U8UZ08"/>
<proteinExistence type="predicted"/>
<feature type="transmembrane region" description="Helical" evidence="5">
    <location>
        <begin position="304"/>
        <end position="325"/>
    </location>
</feature>
<keyword evidence="8" id="KW-1185">Reference proteome</keyword>
<evidence type="ECO:0000259" key="6">
    <source>
        <dbReference type="PROSITE" id="PS50262"/>
    </source>
</evidence>
<dbReference type="EMBL" id="CM016762">
    <property type="protein sequence ID" value="TMS37377.1"/>
    <property type="molecule type" value="Genomic_DNA"/>
</dbReference>
<feature type="transmembrane region" description="Helical" evidence="5">
    <location>
        <begin position="68"/>
        <end position="90"/>
    </location>
</feature>
<dbReference type="PRINTS" id="PR00237">
    <property type="entry name" value="GPCRRHODOPSN"/>
</dbReference>
<evidence type="ECO:0000256" key="1">
    <source>
        <dbReference type="ARBA" id="ARBA00004370"/>
    </source>
</evidence>
<evidence type="ECO:0000313" key="7">
    <source>
        <dbReference type="EMBL" id="TMS37377.1"/>
    </source>
</evidence>
<dbReference type="STRING" id="34508.A0A4U8UZ08"/>
<feature type="transmembrane region" description="Helical" evidence="5">
    <location>
        <begin position="193"/>
        <end position="223"/>
    </location>
</feature>
<dbReference type="Pfam" id="PF00001">
    <property type="entry name" value="7tm_1"/>
    <property type="match status" value="1"/>
</dbReference>
<dbReference type="CDD" id="cd14978">
    <property type="entry name" value="7tmA_FMRFamide_R-like"/>
    <property type="match status" value="1"/>
</dbReference>
<evidence type="ECO:0000256" key="2">
    <source>
        <dbReference type="ARBA" id="ARBA00022692"/>
    </source>
</evidence>
<dbReference type="InterPro" id="IPR017452">
    <property type="entry name" value="GPCR_Rhodpsn_7TM"/>
</dbReference>
<evidence type="ECO:0000256" key="3">
    <source>
        <dbReference type="ARBA" id="ARBA00022989"/>
    </source>
</evidence>
<organism evidence="7 8">
    <name type="scientific">Steinernema carpocapsae</name>
    <name type="common">Entomopathogenic nematode</name>
    <dbReference type="NCBI Taxonomy" id="34508"/>
    <lineage>
        <taxon>Eukaryota</taxon>
        <taxon>Metazoa</taxon>
        <taxon>Ecdysozoa</taxon>
        <taxon>Nematoda</taxon>
        <taxon>Chromadorea</taxon>
        <taxon>Rhabditida</taxon>
        <taxon>Tylenchina</taxon>
        <taxon>Panagrolaimomorpha</taxon>
        <taxon>Strongyloidoidea</taxon>
        <taxon>Steinernematidae</taxon>
        <taxon>Steinernema</taxon>
    </lineage>
</organism>
<name>A0A4U8UZ08_STECR</name>
<evidence type="ECO:0000256" key="5">
    <source>
        <dbReference type="SAM" id="Phobius"/>
    </source>
</evidence>
<dbReference type="Proteomes" id="UP000298663">
    <property type="component" value="Chromosome X"/>
</dbReference>
<sequence length="374" mass="42744">MTDNGTSVACAVAPRPMSTGDTWDDPFLLDHLIYSGAMPIVCSTGVIAAAVCVLVFTRPQMRSSLNIYLAGLSFFDLLLLTMSLLIYPPMSICLRKQQGLVCQFFWKTALVTYPVSLAAQTASVWTCVAITVDRFLAVQYPLKRRLWCTPTKALLVLSIIAIVSFFYKMPSIFEVDLDECGRLVPTDLRQNALYIIIYNTYGYLLLLIVIPWTIMIILNVIVVRSVHRAYKLRQNMTMSQRRVDDKEGRSVSHKRIKVLTKEVCRCTVMALVMLSTFIVFNLLAGLNNVIEAFTEYHQYYRFRIPIGNLLVCVNSASNILIYSIFGRKFRHMCISLLFPCLLHRGYHWLQPTQVLHTEVTDVCRKVRIYKTNHK</sequence>
<feature type="transmembrane region" description="Helical" evidence="5">
    <location>
        <begin position="110"/>
        <end position="132"/>
    </location>
</feature>
<keyword evidence="4 5" id="KW-0472">Membrane</keyword>
<dbReference type="SUPFAM" id="SSF81321">
    <property type="entry name" value="Family A G protein-coupled receptor-like"/>
    <property type="match status" value="1"/>
</dbReference>
<dbReference type="GO" id="GO:0004930">
    <property type="term" value="F:G protein-coupled receptor activity"/>
    <property type="evidence" value="ECO:0007669"/>
    <property type="project" value="InterPro"/>
</dbReference>
<dbReference type="PANTHER" id="PTHR46641">
    <property type="entry name" value="FMRFAMIDE RECEPTOR-RELATED"/>
    <property type="match status" value="1"/>
</dbReference>
<reference evidence="7 8" key="2">
    <citation type="journal article" date="2019" name="G3 (Bethesda)">
        <title>Hybrid Assembly of the Genome of the Entomopathogenic Nematode Steinernema carpocapsae Identifies the X-Chromosome.</title>
        <authorList>
            <person name="Serra L."/>
            <person name="Macchietto M."/>
            <person name="Macias-Munoz A."/>
            <person name="McGill C.J."/>
            <person name="Rodriguez I.M."/>
            <person name="Rodriguez B."/>
            <person name="Murad R."/>
            <person name="Mortazavi A."/>
        </authorList>
    </citation>
    <scope>NUCLEOTIDE SEQUENCE [LARGE SCALE GENOMIC DNA]</scope>
    <source>
        <strain evidence="7 8">ALL</strain>
    </source>
</reference>
<feature type="transmembrane region" description="Helical" evidence="5">
    <location>
        <begin position="153"/>
        <end position="173"/>
    </location>
</feature>
<reference evidence="7 8" key="1">
    <citation type="journal article" date="2015" name="Genome Biol.">
        <title>Comparative genomics of Steinernema reveals deeply conserved gene regulatory networks.</title>
        <authorList>
            <person name="Dillman A.R."/>
            <person name="Macchietto M."/>
            <person name="Porter C.F."/>
            <person name="Rogers A."/>
            <person name="Williams B."/>
            <person name="Antoshechkin I."/>
            <person name="Lee M.M."/>
            <person name="Goodwin Z."/>
            <person name="Lu X."/>
            <person name="Lewis E.E."/>
            <person name="Goodrich-Blair H."/>
            <person name="Stock S.P."/>
            <person name="Adams B.J."/>
            <person name="Sternberg P.W."/>
            <person name="Mortazavi A."/>
        </authorList>
    </citation>
    <scope>NUCLEOTIDE SEQUENCE [LARGE SCALE GENOMIC DNA]</scope>
    <source>
        <strain evidence="7 8">ALL</strain>
    </source>
</reference>
<dbReference type="InterPro" id="IPR052954">
    <property type="entry name" value="GPCR-Ligand_Int"/>
</dbReference>
<feature type="domain" description="G-protein coupled receptors family 1 profile" evidence="6">
    <location>
        <begin position="47"/>
        <end position="322"/>
    </location>
</feature>
<dbReference type="PANTHER" id="PTHR46641:SF24">
    <property type="entry name" value="G-PROTEIN COUPLED RECEPTORS FAMILY 1 PROFILE DOMAIN-CONTAINING PROTEIN"/>
    <property type="match status" value="1"/>
</dbReference>
<comment type="subcellular location">
    <subcellularLocation>
        <location evidence="1">Membrane</location>
    </subcellularLocation>
</comment>
<evidence type="ECO:0000256" key="4">
    <source>
        <dbReference type="ARBA" id="ARBA00023136"/>
    </source>
</evidence>
<feature type="transmembrane region" description="Helical" evidence="5">
    <location>
        <begin position="263"/>
        <end position="284"/>
    </location>
</feature>
<dbReference type="OrthoDB" id="10011262at2759"/>
<dbReference type="EMBL" id="AZBU02000001">
    <property type="protein sequence ID" value="TMS37377.1"/>
    <property type="molecule type" value="Genomic_DNA"/>
</dbReference>
<dbReference type="Gene3D" id="1.20.1070.10">
    <property type="entry name" value="Rhodopsin 7-helix transmembrane proteins"/>
    <property type="match status" value="1"/>
</dbReference>